<sequence length="94" mass="10609">MTIKEDTGIFGLCDLVQVCADVRHYKHMSVLGNMVISNQDKMNIKEDTGTLTYGLCDLVQVCAEVRLLAHACAGKHGHFAARQTEYKGRYWYIN</sequence>
<reference evidence="1" key="2">
    <citation type="submission" date="2020-11" db="EMBL/GenBank/DDBJ databases">
        <authorList>
            <person name="McCartney M.A."/>
            <person name="Auch B."/>
            <person name="Kono T."/>
            <person name="Mallez S."/>
            <person name="Becker A."/>
            <person name="Gohl D.M."/>
            <person name="Silverstein K.A.T."/>
            <person name="Koren S."/>
            <person name="Bechman K.B."/>
            <person name="Herman A."/>
            <person name="Abrahante J.E."/>
            <person name="Garbe J."/>
        </authorList>
    </citation>
    <scope>NUCLEOTIDE SEQUENCE</scope>
    <source>
        <strain evidence="1">Duluth1</strain>
        <tissue evidence="1">Whole animal</tissue>
    </source>
</reference>
<dbReference type="Proteomes" id="UP000828390">
    <property type="component" value="Unassembled WGS sequence"/>
</dbReference>
<evidence type="ECO:0000313" key="2">
    <source>
        <dbReference type="Proteomes" id="UP000828390"/>
    </source>
</evidence>
<name>A0A9D4CZS4_DREPO</name>
<protein>
    <submittedName>
        <fullName evidence="1">Uncharacterized protein</fullName>
    </submittedName>
</protein>
<comment type="caution">
    <text evidence="1">The sequence shown here is derived from an EMBL/GenBank/DDBJ whole genome shotgun (WGS) entry which is preliminary data.</text>
</comment>
<dbReference type="AlphaFoldDB" id="A0A9D4CZS4"/>
<reference evidence="1" key="1">
    <citation type="journal article" date="2019" name="bioRxiv">
        <title>The Genome of the Zebra Mussel, Dreissena polymorpha: A Resource for Invasive Species Research.</title>
        <authorList>
            <person name="McCartney M.A."/>
            <person name="Auch B."/>
            <person name="Kono T."/>
            <person name="Mallez S."/>
            <person name="Zhang Y."/>
            <person name="Obille A."/>
            <person name="Becker A."/>
            <person name="Abrahante J.E."/>
            <person name="Garbe J."/>
            <person name="Badalamenti J.P."/>
            <person name="Herman A."/>
            <person name="Mangelson H."/>
            <person name="Liachko I."/>
            <person name="Sullivan S."/>
            <person name="Sone E.D."/>
            <person name="Koren S."/>
            <person name="Silverstein K.A.T."/>
            <person name="Beckman K.B."/>
            <person name="Gohl D.M."/>
        </authorList>
    </citation>
    <scope>NUCLEOTIDE SEQUENCE</scope>
    <source>
        <strain evidence="1">Duluth1</strain>
        <tissue evidence="1">Whole animal</tissue>
    </source>
</reference>
<accession>A0A9D4CZS4</accession>
<organism evidence="1 2">
    <name type="scientific">Dreissena polymorpha</name>
    <name type="common">Zebra mussel</name>
    <name type="synonym">Mytilus polymorpha</name>
    <dbReference type="NCBI Taxonomy" id="45954"/>
    <lineage>
        <taxon>Eukaryota</taxon>
        <taxon>Metazoa</taxon>
        <taxon>Spiralia</taxon>
        <taxon>Lophotrochozoa</taxon>
        <taxon>Mollusca</taxon>
        <taxon>Bivalvia</taxon>
        <taxon>Autobranchia</taxon>
        <taxon>Heteroconchia</taxon>
        <taxon>Euheterodonta</taxon>
        <taxon>Imparidentia</taxon>
        <taxon>Neoheterodontei</taxon>
        <taxon>Myida</taxon>
        <taxon>Dreissenoidea</taxon>
        <taxon>Dreissenidae</taxon>
        <taxon>Dreissena</taxon>
    </lineage>
</organism>
<keyword evidence="2" id="KW-1185">Reference proteome</keyword>
<dbReference type="EMBL" id="JAIWYP010000011">
    <property type="protein sequence ID" value="KAH3735492.1"/>
    <property type="molecule type" value="Genomic_DNA"/>
</dbReference>
<gene>
    <name evidence="1" type="ORF">DPMN_042025</name>
</gene>
<evidence type="ECO:0000313" key="1">
    <source>
        <dbReference type="EMBL" id="KAH3735492.1"/>
    </source>
</evidence>
<proteinExistence type="predicted"/>